<protein>
    <recommendedName>
        <fullName evidence="3">DUF4806 domain-containing protein</fullName>
    </recommendedName>
</protein>
<dbReference type="EMBL" id="NNAY01004514">
    <property type="protein sequence ID" value="OXU17790.1"/>
    <property type="molecule type" value="Genomic_DNA"/>
</dbReference>
<proteinExistence type="predicted"/>
<comment type="caution">
    <text evidence="1">The sequence shown here is derived from an EMBL/GenBank/DDBJ whole genome shotgun (WGS) entry which is preliminary data.</text>
</comment>
<name>A0A232EHE8_9HYME</name>
<reference evidence="1 2" key="1">
    <citation type="journal article" date="2017" name="Curr. Biol.">
        <title>The Evolution of Venom by Co-option of Single-Copy Genes.</title>
        <authorList>
            <person name="Martinson E.O."/>
            <person name="Mrinalini"/>
            <person name="Kelkar Y.D."/>
            <person name="Chang C.H."/>
            <person name="Werren J.H."/>
        </authorList>
    </citation>
    <scope>NUCLEOTIDE SEQUENCE [LARGE SCALE GENOMIC DNA]</scope>
    <source>
        <strain evidence="1 2">Alberta</strain>
        <tissue evidence="1">Whole body</tissue>
    </source>
</reference>
<dbReference type="Proteomes" id="UP000215335">
    <property type="component" value="Unassembled WGS sequence"/>
</dbReference>
<gene>
    <name evidence="1" type="ORF">TSAR_001409</name>
</gene>
<organism evidence="1 2">
    <name type="scientific">Trichomalopsis sarcophagae</name>
    <dbReference type="NCBI Taxonomy" id="543379"/>
    <lineage>
        <taxon>Eukaryota</taxon>
        <taxon>Metazoa</taxon>
        <taxon>Ecdysozoa</taxon>
        <taxon>Arthropoda</taxon>
        <taxon>Hexapoda</taxon>
        <taxon>Insecta</taxon>
        <taxon>Pterygota</taxon>
        <taxon>Neoptera</taxon>
        <taxon>Endopterygota</taxon>
        <taxon>Hymenoptera</taxon>
        <taxon>Apocrita</taxon>
        <taxon>Proctotrupomorpha</taxon>
        <taxon>Chalcidoidea</taxon>
        <taxon>Pteromalidae</taxon>
        <taxon>Pteromalinae</taxon>
        <taxon>Trichomalopsis</taxon>
    </lineage>
</organism>
<evidence type="ECO:0000313" key="1">
    <source>
        <dbReference type="EMBL" id="OXU17790.1"/>
    </source>
</evidence>
<keyword evidence="2" id="KW-1185">Reference proteome</keyword>
<dbReference type="AlphaFoldDB" id="A0A232EHE8"/>
<accession>A0A232EHE8</accession>
<sequence>MPFLLFTISSIFYLSIIWNHACRNILLSAIRKLDTLLLQNQNINARRNEVAVPVIYDKLDILPIDNLESLKQFDQNLVKRDPENVDLQTQFRNKISSCGETEMKKAIIMTLPKILTNELGTKLVWMIKAEGKVPIQNFNFPEIIAIITIVEKFHSFPATFSDKYHCTKEDVKARIKLWLQKSGDRIRADLKKAEKNRDVAIN</sequence>
<evidence type="ECO:0008006" key="3">
    <source>
        <dbReference type="Google" id="ProtNLM"/>
    </source>
</evidence>
<evidence type="ECO:0000313" key="2">
    <source>
        <dbReference type="Proteomes" id="UP000215335"/>
    </source>
</evidence>